<evidence type="ECO:0000313" key="15">
    <source>
        <dbReference type="EMBL" id="OOF90126.1"/>
    </source>
</evidence>
<keyword evidence="7" id="KW-0272">Extracellular matrix</keyword>
<evidence type="ECO:0000256" key="9">
    <source>
        <dbReference type="ARBA" id="ARBA00022827"/>
    </source>
</evidence>
<dbReference type="Gene3D" id="3.30.560.10">
    <property type="entry name" value="Glucose Oxidase, domain 3"/>
    <property type="match status" value="1"/>
</dbReference>
<comment type="similarity">
    <text evidence="4">Belongs to the GMC oxidoreductase family.</text>
</comment>
<dbReference type="AlphaFoldDB" id="A0A1R3R6L3"/>
<keyword evidence="7" id="KW-0964">Secreted</keyword>
<comment type="cofactor">
    <cofactor evidence="1">
        <name>FAD</name>
        <dbReference type="ChEBI" id="CHEBI:57692"/>
    </cofactor>
</comment>
<dbReference type="InterPro" id="IPR027424">
    <property type="entry name" value="Glucose_Oxidase_domain_2"/>
</dbReference>
<evidence type="ECO:0000256" key="5">
    <source>
        <dbReference type="ARBA" id="ARBA00011738"/>
    </source>
</evidence>
<keyword evidence="10" id="KW-0560">Oxidoreductase</keyword>
<dbReference type="InterPro" id="IPR012132">
    <property type="entry name" value="GMC_OxRdtase"/>
</dbReference>
<evidence type="ECO:0000256" key="7">
    <source>
        <dbReference type="ARBA" id="ARBA00022530"/>
    </source>
</evidence>
<evidence type="ECO:0000256" key="4">
    <source>
        <dbReference type="ARBA" id="ARBA00010790"/>
    </source>
</evidence>
<dbReference type="OrthoDB" id="269227at2759"/>
<sequence length="167" mass="18728">MHSLSAFLLFLFWAEISPATVLVLEAGFWESDRGGFITNLTDYPKAFDSSLDHAYKAVRSAIDNRTVLIHSGKGLEGSTLINRGIWTCPHRTQIDSWETVSGNKGWNWDTLSRYMRAERARDPSIRQQVAGFTFDAGYHRGVGPVYVGPRDTGEPFSSIIKAFIRSL</sequence>
<comment type="subcellular location">
    <subcellularLocation>
        <location evidence="2">Secreted</location>
        <location evidence="2">Cell wall</location>
    </subcellularLocation>
    <subcellularLocation>
        <location evidence="3">Secreted</location>
        <location evidence="3">Extracellular space</location>
        <location evidence="3">Extracellular matrix</location>
    </subcellularLocation>
</comment>
<dbReference type="EC" id="1.1.3.4" evidence="12"/>
<evidence type="ECO:0000256" key="2">
    <source>
        <dbReference type="ARBA" id="ARBA00004191"/>
    </source>
</evidence>
<dbReference type="GO" id="GO:0046562">
    <property type="term" value="F:beta-D-glucose oxidase activity"/>
    <property type="evidence" value="ECO:0007669"/>
    <property type="project" value="UniProtKB-EC"/>
</dbReference>
<keyword evidence="8" id="KW-0285">Flavoprotein</keyword>
<dbReference type="Gene3D" id="3.50.50.60">
    <property type="entry name" value="FAD/NAD(P)-binding domain"/>
    <property type="match status" value="1"/>
</dbReference>
<feature type="chain" id="PRO_5012865058" description="glucose oxidase" evidence="13">
    <location>
        <begin position="20"/>
        <end position="167"/>
    </location>
</feature>
<evidence type="ECO:0000256" key="13">
    <source>
        <dbReference type="SAM" id="SignalP"/>
    </source>
</evidence>
<dbReference type="PANTHER" id="PTHR11552:SF201">
    <property type="entry name" value="GLUCOSE-METHANOL-CHOLINE OXIDOREDUCTASE N-TERMINAL DOMAIN-CONTAINING PROTEIN"/>
    <property type="match status" value="1"/>
</dbReference>
<feature type="domain" description="Glucose-methanol-choline oxidoreductase N-terminal" evidence="14">
    <location>
        <begin position="60"/>
        <end position="117"/>
    </location>
</feature>
<dbReference type="EMBL" id="KV907585">
    <property type="protein sequence ID" value="OOF90126.1"/>
    <property type="molecule type" value="Genomic_DNA"/>
</dbReference>
<evidence type="ECO:0000256" key="11">
    <source>
        <dbReference type="ARBA" id="ARBA00049435"/>
    </source>
</evidence>
<dbReference type="PANTHER" id="PTHR11552">
    <property type="entry name" value="GLUCOSE-METHANOL-CHOLINE GMC OXIDOREDUCTASE"/>
    <property type="match status" value="1"/>
</dbReference>
<reference evidence="16" key="1">
    <citation type="journal article" date="2017" name="Genome Biol.">
        <title>Comparative genomics reveals high biological diversity and specific adaptations in the industrially and medically important fungal genus Aspergillus.</title>
        <authorList>
            <person name="de Vries R.P."/>
            <person name="Riley R."/>
            <person name="Wiebenga A."/>
            <person name="Aguilar-Osorio G."/>
            <person name="Amillis S."/>
            <person name="Uchima C.A."/>
            <person name="Anderluh G."/>
            <person name="Asadollahi M."/>
            <person name="Askin M."/>
            <person name="Barry K."/>
            <person name="Battaglia E."/>
            <person name="Bayram O."/>
            <person name="Benocci T."/>
            <person name="Braus-Stromeyer S.A."/>
            <person name="Caldana C."/>
            <person name="Canovas D."/>
            <person name="Cerqueira G.C."/>
            <person name="Chen F."/>
            <person name="Chen W."/>
            <person name="Choi C."/>
            <person name="Clum A."/>
            <person name="Dos Santos R.A."/>
            <person name="Damasio A.R."/>
            <person name="Diallinas G."/>
            <person name="Emri T."/>
            <person name="Fekete E."/>
            <person name="Flipphi M."/>
            <person name="Freyberg S."/>
            <person name="Gallo A."/>
            <person name="Gournas C."/>
            <person name="Habgood R."/>
            <person name="Hainaut M."/>
            <person name="Harispe M.L."/>
            <person name="Henrissat B."/>
            <person name="Hilden K.S."/>
            <person name="Hope R."/>
            <person name="Hossain A."/>
            <person name="Karabika E."/>
            <person name="Karaffa L."/>
            <person name="Karanyi Z."/>
            <person name="Krasevec N."/>
            <person name="Kuo A."/>
            <person name="Kusch H."/>
            <person name="LaButti K."/>
            <person name="Lagendijk E.L."/>
            <person name="Lapidus A."/>
            <person name="Levasseur A."/>
            <person name="Lindquist E."/>
            <person name="Lipzen A."/>
            <person name="Logrieco A.F."/>
            <person name="MacCabe A."/>
            <person name="Maekelae M.R."/>
            <person name="Malavazi I."/>
            <person name="Melin P."/>
            <person name="Meyer V."/>
            <person name="Mielnichuk N."/>
            <person name="Miskei M."/>
            <person name="Molnar A.P."/>
            <person name="Mule G."/>
            <person name="Ngan C.Y."/>
            <person name="Orejas M."/>
            <person name="Orosz E."/>
            <person name="Ouedraogo J.P."/>
            <person name="Overkamp K.M."/>
            <person name="Park H.-S."/>
            <person name="Perrone G."/>
            <person name="Piumi F."/>
            <person name="Punt P.J."/>
            <person name="Ram A.F."/>
            <person name="Ramon A."/>
            <person name="Rauscher S."/>
            <person name="Record E."/>
            <person name="Riano-Pachon D.M."/>
            <person name="Robert V."/>
            <person name="Roehrig J."/>
            <person name="Ruller R."/>
            <person name="Salamov A."/>
            <person name="Salih N.S."/>
            <person name="Samson R.A."/>
            <person name="Sandor E."/>
            <person name="Sanguinetti M."/>
            <person name="Schuetze T."/>
            <person name="Sepcic K."/>
            <person name="Shelest E."/>
            <person name="Sherlock G."/>
            <person name="Sophianopoulou V."/>
            <person name="Squina F.M."/>
            <person name="Sun H."/>
            <person name="Susca A."/>
            <person name="Todd R.B."/>
            <person name="Tsang A."/>
            <person name="Unkles S.E."/>
            <person name="van de Wiele N."/>
            <person name="van Rossen-Uffink D."/>
            <person name="Oliveira J.V."/>
            <person name="Vesth T.C."/>
            <person name="Visser J."/>
            <person name="Yu J.-H."/>
            <person name="Zhou M."/>
            <person name="Andersen M.R."/>
            <person name="Archer D.B."/>
            <person name="Baker S.E."/>
            <person name="Benoit I."/>
            <person name="Brakhage A.A."/>
            <person name="Braus G.H."/>
            <person name="Fischer R."/>
            <person name="Frisvad J.C."/>
            <person name="Goldman G.H."/>
            <person name="Houbraken J."/>
            <person name="Oakley B."/>
            <person name="Pocsi I."/>
            <person name="Scazzocchio C."/>
            <person name="Seiboth B."/>
            <person name="vanKuyk P.A."/>
            <person name="Wortman J."/>
            <person name="Dyer P.S."/>
            <person name="Grigoriev I.V."/>
        </authorList>
    </citation>
    <scope>NUCLEOTIDE SEQUENCE [LARGE SCALE GENOMIC DNA]</scope>
    <source>
        <strain evidence="16">ITEM 5010</strain>
    </source>
</reference>
<name>A0A1R3R6L3_ASPC5</name>
<dbReference type="Pfam" id="PF00732">
    <property type="entry name" value="GMC_oxred_N"/>
    <property type="match status" value="1"/>
</dbReference>
<evidence type="ECO:0000256" key="1">
    <source>
        <dbReference type="ARBA" id="ARBA00001974"/>
    </source>
</evidence>
<dbReference type="GO" id="GO:0050660">
    <property type="term" value="F:flavin adenine dinucleotide binding"/>
    <property type="evidence" value="ECO:0007669"/>
    <property type="project" value="InterPro"/>
</dbReference>
<dbReference type="VEuPathDB" id="FungiDB:ASPCADRAFT_10948"/>
<protein>
    <recommendedName>
        <fullName evidence="12">glucose oxidase</fullName>
        <ecNumber evidence="12">1.1.3.4</ecNumber>
    </recommendedName>
</protein>
<comment type="subunit">
    <text evidence="5">Homodimer.</text>
</comment>
<evidence type="ECO:0000259" key="14">
    <source>
        <dbReference type="Pfam" id="PF00732"/>
    </source>
</evidence>
<gene>
    <name evidence="15" type="ORF">ASPCADRAFT_10948</name>
</gene>
<evidence type="ECO:0000256" key="12">
    <source>
        <dbReference type="ARBA" id="ARBA00049722"/>
    </source>
</evidence>
<feature type="signal peptide" evidence="13">
    <location>
        <begin position="1"/>
        <end position="19"/>
    </location>
</feature>
<dbReference type="Proteomes" id="UP000188318">
    <property type="component" value="Unassembled WGS sequence"/>
</dbReference>
<keyword evidence="16" id="KW-1185">Reference proteome</keyword>
<dbReference type="STRING" id="602072.A0A1R3R6L3"/>
<comment type="catalytic activity">
    <reaction evidence="11">
        <text>beta-D-glucose + O2 = D-glucono-1,5-lactone + H2O2</text>
        <dbReference type="Rhea" id="RHEA:11428"/>
        <dbReference type="ChEBI" id="CHEBI:15379"/>
        <dbReference type="ChEBI" id="CHEBI:15903"/>
        <dbReference type="ChEBI" id="CHEBI:16217"/>
        <dbReference type="ChEBI" id="CHEBI:16240"/>
        <dbReference type="EC" id="1.1.3.4"/>
    </reaction>
    <physiologicalReaction direction="left-to-right" evidence="11">
        <dbReference type="Rhea" id="RHEA:11429"/>
    </physiologicalReaction>
</comment>
<dbReference type="InterPro" id="IPR036188">
    <property type="entry name" value="FAD/NAD-bd_sf"/>
</dbReference>
<evidence type="ECO:0000256" key="8">
    <source>
        <dbReference type="ARBA" id="ARBA00022630"/>
    </source>
</evidence>
<keyword evidence="6" id="KW-0134">Cell wall</keyword>
<proteinExistence type="inferred from homology"/>
<accession>A0A1R3R6L3</accession>
<dbReference type="Gene3D" id="4.10.450.10">
    <property type="entry name" value="Glucose Oxidase, domain 2"/>
    <property type="match status" value="1"/>
</dbReference>
<keyword evidence="9" id="KW-0274">FAD</keyword>
<organism evidence="15 16">
    <name type="scientific">Aspergillus carbonarius (strain ITEM 5010)</name>
    <dbReference type="NCBI Taxonomy" id="602072"/>
    <lineage>
        <taxon>Eukaryota</taxon>
        <taxon>Fungi</taxon>
        <taxon>Dikarya</taxon>
        <taxon>Ascomycota</taxon>
        <taxon>Pezizomycotina</taxon>
        <taxon>Eurotiomycetes</taxon>
        <taxon>Eurotiomycetidae</taxon>
        <taxon>Eurotiales</taxon>
        <taxon>Aspergillaceae</taxon>
        <taxon>Aspergillus</taxon>
        <taxon>Aspergillus subgen. Circumdati</taxon>
    </lineage>
</organism>
<dbReference type="InterPro" id="IPR000172">
    <property type="entry name" value="GMC_OxRdtase_N"/>
</dbReference>
<keyword evidence="13" id="KW-0732">Signal</keyword>
<dbReference type="SUPFAM" id="SSF51905">
    <property type="entry name" value="FAD/NAD(P)-binding domain"/>
    <property type="match status" value="1"/>
</dbReference>
<evidence type="ECO:0000256" key="3">
    <source>
        <dbReference type="ARBA" id="ARBA00004498"/>
    </source>
</evidence>
<evidence type="ECO:0000313" key="16">
    <source>
        <dbReference type="Proteomes" id="UP000188318"/>
    </source>
</evidence>
<evidence type="ECO:0000256" key="10">
    <source>
        <dbReference type="ARBA" id="ARBA00023002"/>
    </source>
</evidence>
<evidence type="ECO:0000256" key="6">
    <source>
        <dbReference type="ARBA" id="ARBA00022512"/>
    </source>
</evidence>